<dbReference type="OrthoDB" id="4371734at2"/>
<evidence type="ECO:0000313" key="3">
    <source>
        <dbReference type="EMBL" id="TXR57072.1"/>
    </source>
</evidence>
<sequence length="292" mass="29557">MRPRPTHGSTPARALIAAGAVTSVLLLAACGGGSADAASASSTAPLSTATPAASTASPSASATARATSASPSSSSAAKGGTVTAVAPLTAGPAKRLQGSKGGFTWDITVPAFTGSGAAVAEVNRRIQASAQSAISATATQNGDDPESKHELAGEASLTTNDGRTVQVDIPMSDYYEGAAHPTDVDNTVVLVAATGAPVTLDQVFTDQEEALRSFAPLVRQQAKADGYEITSDEGLEPTTANWSAWQTDADGMTFTFQDYQLGMHGMPSCTIPWKSVTPLLTPYAKALLAPTS</sequence>
<gene>
    <name evidence="3" type="ORF">FMM08_06245</name>
</gene>
<reference evidence="3 4" key="1">
    <citation type="submission" date="2019-07" db="EMBL/GenBank/DDBJ databases">
        <title>Quadrisphaera sp. strain DD2A genome sequencing and assembly.</title>
        <authorList>
            <person name="Kim I."/>
        </authorList>
    </citation>
    <scope>NUCLEOTIDE SEQUENCE [LARGE SCALE GENOMIC DNA]</scope>
    <source>
        <strain evidence="3 4">DD2A</strain>
    </source>
</reference>
<proteinExistence type="predicted"/>
<feature type="signal peptide" evidence="2">
    <location>
        <begin position="1"/>
        <end position="37"/>
    </location>
</feature>
<feature type="compositionally biased region" description="Low complexity" evidence="1">
    <location>
        <begin position="38"/>
        <end position="77"/>
    </location>
</feature>
<dbReference type="InterPro" id="IPR037126">
    <property type="entry name" value="PdaC/RsiV-like_sf"/>
</dbReference>
<keyword evidence="2" id="KW-0732">Signal</keyword>
<organism evidence="3 4">
    <name type="scientific">Quadrisphaera setariae</name>
    <dbReference type="NCBI Taxonomy" id="2593304"/>
    <lineage>
        <taxon>Bacteria</taxon>
        <taxon>Bacillati</taxon>
        <taxon>Actinomycetota</taxon>
        <taxon>Actinomycetes</taxon>
        <taxon>Kineosporiales</taxon>
        <taxon>Kineosporiaceae</taxon>
        <taxon>Quadrisphaera</taxon>
    </lineage>
</organism>
<feature type="chain" id="PRO_5022849563" evidence="2">
    <location>
        <begin position="38"/>
        <end position="292"/>
    </location>
</feature>
<keyword evidence="4" id="KW-1185">Reference proteome</keyword>
<evidence type="ECO:0000313" key="4">
    <source>
        <dbReference type="Proteomes" id="UP000321234"/>
    </source>
</evidence>
<dbReference type="Proteomes" id="UP000321234">
    <property type="component" value="Unassembled WGS sequence"/>
</dbReference>
<evidence type="ECO:0000256" key="2">
    <source>
        <dbReference type="SAM" id="SignalP"/>
    </source>
</evidence>
<protein>
    <submittedName>
        <fullName evidence="3">DUF3298 domain-containing protein</fullName>
    </submittedName>
</protein>
<dbReference type="PROSITE" id="PS51257">
    <property type="entry name" value="PROKAR_LIPOPROTEIN"/>
    <property type="match status" value="1"/>
</dbReference>
<accession>A0A5C8ZGN5</accession>
<name>A0A5C8ZGN5_9ACTN</name>
<feature type="region of interest" description="Disordered" evidence="1">
    <location>
        <begin position="38"/>
        <end position="80"/>
    </location>
</feature>
<evidence type="ECO:0000256" key="1">
    <source>
        <dbReference type="SAM" id="MobiDB-lite"/>
    </source>
</evidence>
<comment type="caution">
    <text evidence="3">The sequence shown here is derived from an EMBL/GenBank/DDBJ whole genome shotgun (WGS) entry which is preliminary data.</text>
</comment>
<dbReference type="EMBL" id="VKAC01000003">
    <property type="protein sequence ID" value="TXR57072.1"/>
    <property type="molecule type" value="Genomic_DNA"/>
</dbReference>
<dbReference type="AlphaFoldDB" id="A0A5C8ZGN5"/>
<dbReference type="RefSeq" id="WP_147925493.1">
    <property type="nucleotide sequence ID" value="NZ_VKAC01000003.1"/>
</dbReference>
<dbReference type="Gene3D" id="3.90.640.20">
    <property type="entry name" value="Heat-shock cognate protein, ATPase"/>
    <property type="match status" value="1"/>
</dbReference>